<comment type="similarity">
    <text evidence="1">Belongs to the fungal fucose-specific lectin family.</text>
</comment>
<feature type="domain" description="Protein kinase" evidence="3">
    <location>
        <begin position="381"/>
        <end position="665"/>
    </location>
</feature>
<dbReference type="Pfam" id="PF07938">
    <property type="entry name" value="Fungal_lectin"/>
    <property type="match status" value="1"/>
</dbReference>
<dbReference type="PROSITE" id="PS50011">
    <property type="entry name" value="PROTEIN_KINASE_DOM"/>
    <property type="match status" value="1"/>
</dbReference>
<dbReference type="SUPFAM" id="SSF56112">
    <property type="entry name" value="Protein kinase-like (PK-like)"/>
    <property type="match status" value="1"/>
</dbReference>
<dbReference type="GO" id="GO:0005524">
    <property type="term" value="F:ATP binding"/>
    <property type="evidence" value="ECO:0007669"/>
    <property type="project" value="InterPro"/>
</dbReference>
<dbReference type="GO" id="GO:0004672">
    <property type="term" value="F:protein kinase activity"/>
    <property type="evidence" value="ECO:0007669"/>
    <property type="project" value="InterPro"/>
</dbReference>
<dbReference type="Proteomes" id="UP000054279">
    <property type="component" value="Unassembled WGS sequence"/>
</dbReference>
<dbReference type="InterPro" id="IPR050167">
    <property type="entry name" value="Ser_Thr_protein_kinase"/>
</dbReference>
<evidence type="ECO:0000313" key="5">
    <source>
        <dbReference type="Proteomes" id="UP000054279"/>
    </source>
</evidence>
<dbReference type="EMBL" id="KN837106">
    <property type="protein sequence ID" value="KIJ46696.1"/>
    <property type="molecule type" value="Genomic_DNA"/>
</dbReference>
<evidence type="ECO:0000313" key="4">
    <source>
        <dbReference type="EMBL" id="KIJ46696.1"/>
    </source>
</evidence>
<evidence type="ECO:0000256" key="2">
    <source>
        <dbReference type="SAM" id="MobiDB-lite"/>
    </source>
</evidence>
<dbReference type="AlphaFoldDB" id="A0A0C9VHG8"/>
<evidence type="ECO:0000259" key="3">
    <source>
        <dbReference type="PROSITE" id="PS50011"/>
    </source>
</evidence>
<evidence type="ECO:0000256" key="1">
    <source>
        <dbReference type="ARBA" id="ARBA00009042"/>
    </source>
</evidence>
<keyword evidence="5" id="KW-1185">Reference proteome</keyword>
<feature type="region of interest" description="Disordered" evidence="2">
    <location>
        <begin position="320"/>
        <end position="347"/>
    </location>
</feature>
<dbReference type="Gene3D" id="1.10.510.10">
    <property type="entry name" value="Transferase(Phosphotransferase) domain 1"/>
    <property type="match status" value="1"/>
</dbReference>
<dbReference type="Gene3D" id="2.120.10.70">
    <property type="entry name" value="Fucose-specific lectin"/>
    <property type="match status" value="1"/>
</dbReference>
<name>A0A0C9VHG8_SPHS4</name>
<accession>A0A0C9VHG8</accession>
<dbReference type="OrthoDB" id="5273855at2759"/>
<protein>
    <recommendedName>
        <fullName evidence="3">Protein kinase domain-containing protein</fullName>
    </recommendedName>
</protein>
<dbReference type="InterPro" id="IPR000719">
    <property type="entry name" value="Prot_kinase_dom"/>
</dbReference>
<dbReference type="InterPro" id="IPR011009">
    <property type="entry name" value="Kinase-like_dom_sf"/>
</dbReference>
<dbReference type="HOGENOM" id="CLU_412869_0_0_1"/>
<reference evidence="4 5" key="1">
    <citation type="submission" date="2014-06" db="EMBL/GenBank/DDBJ databases">
        <title>Evolutionary Origins and Diversification of the Mycorrhizal Mutualists.</title>
        <authorList>
            <consortium name="DOE Joint Genome Institute"/>
            <consortium name="Mycorrhizal Genomics Consortium"/>
            <person name="Kohler A."/>
            <person name="Kuo A."/>
            <person name="Nagy L.G."/>
            <person name="Floudas D."/>
            <person name="Copeland A."/>
            <person name="Barry K.W."/>
            <person name="Cichocki N."/>
            <person name="Veneault-Fourrey C."/>
            <person name="LaButti K."/>
            <person name="Lindquist E.A."/>
            <person name="Lipzen A."/>
            <person name="Lundell T."/>
            <person name="Morin E."/>
            <person name="Murat C."/>
            <person name="Riley R."/>
            <person name="Ohm R."/>
            <person name="Sun H."/>
            <person name="Tunlid A."/>
            <person name="Henrissat B."/>
            <person name="Grigoriev I.V."/>
            <person name="Hibbett D.S."/>
            <person name="Martin F."/>
        </authorList>
    </citation>
    <scope>NUCLEOTIDE SEQUENCE [LARGE SCALE GENOMIC DNA]</scope>
    <source>
        <strain evidence="4 5">SS14</strain>
    </source>
</reference>
<dbReference type="SUPFAM" id="SSF89372">
    <property type="entry name" value="Fucose-specific lectin"/>
    <property type="match status" value="1"/>
</dbReference>
<proteinExistence type="inferred from homology"/>
<dbReference type="InterPro" id="IPR012475">
    <property type="entry name" value="Fungal_lectin"/>
</dbReference>
<dbReference type="PANTHER" id="PTHR23257">
    <property type="entry name" value="SERINE-THREONINE PROTEIN KINASE"/>
    <property type="match status" value="1"/>
</dbReference>
<sequence length="665" mass="75160">MAPENRTGGTIIAAPGKLWSMRLFYQAENGGIFLYEKSGDNSPWSIQTPGQSPILKTVPFTPSTVVCFKEEQAEHIRLYYMNYDSILSEYRYGAEYRRDRRDGRINSVTLASLNFKPASNTTIAAIHWSDIHTGYQVRLYCQESRSDQIQELCYQPERGWSRGYKDFPVALDGSSFAVTTFLIPGHGRQIRLYYQAKDLSLKEYCFDGGWKPGSFNPAEAPSRVPLAALGRITGIGQVELQVYWINVQNEIVRMNYTRSQWATTIETVAEGVRPGSRLAVAHWPEEENYVRLYFQTTDGSLVEHRGWCASWHRGETVRYAAGQPHDPNTQASSSHSSSKLQIEESSSEMKWPSKSELASFYAEITLKPVLEDKPEPVVKHLVPHKLLVPDLTGQVLRKETKSIPSLYFDTYKGSWKNSNTDVQHTVSIKVLRVNFNPLRKLEERVSFTASFYKCLNIWTNLYHDNISPLHGISMGFSKFPALIGPWISNGSLTEYLRRAPHPDKMKLNMDVASGLAYLHSKNIVHGDIRASSVLVDDNGTPLLSDPGLYRILQQSPLIPISIGEETDSRWMAPELLTSPPSAVSFKTDVFAFTMTSMEIWTGQQPFVGLADTLVPGHILQGQRPARPTDVGDPLWSLWTNGWHDEPSQRIDMAKYLNILKAISYH</sequence>
<dbReference type="Pfam" id="PF07714">
    <property type="entry name" value="PK_Tyr_Ser-Thr"/>
    <property type="match status" value="1"/>
</dbReference>
<gene>
    <name evidence="4" type="ORF">M422DRAFT_249860</name>
</gene>
<feature type="compositionally biased region" description="Low complexity" evidence="2">
    <location>
        <begin position="332"/>
        <end position="344"/>
    </location>
</feature>
<dbReference type="InterPro" id="IPR001245">
    <property type="entry name" value="Ser-Thr/Tyr_kinase_cat_dom"/>
</dbReference>
<organism evidence="4 5">
    <name type="scientific">Sphaerobolus stellatus (strain SS14)</name>
    <dbReference type="NCBI Taxonomy" id="990650"/>
    <lineage>
        <taxon>Eukaryota</taxon>
        <taxon>Fungi</taxon>
        <taxon>Dikarya</taxon>
        <taxon>Basidiomycota</taxon>
        <taxon>Agaricomycotina</taxon>
        <taxon>Agaricomycetes</taxon>
        <taxon>Phallomycetidae</taxon>
        <taxon>Geastrales</taxon>
        <taxon>Sphaerobolaceae</taxon>
        <taxon>Sphaerobolus</taxon>
    </lineage>
</organism>